<dbReference type="SMART" id="SM00387">
    <property type="entry name" value="HATPase_c"/>
    <property type="match status" value="1"/>
</dbReference>
<feature type="transmembrane region" description="Helical" evidence="15">
    <location>
        <begin position="92"/>
        <end position="113"/>
    </location>
</feature>
<dbReference type="InterPro" id="IPR005467">
    <property type="entry name" value="His_kinase_dom"/>
</dbReference>
<proteinExistence type="predicted"/>
<evidence type="ECO:0000256" key="13">
    <source>
        <dbReference type="ARBA" id="ARBA00023136"/>
    </source>
</evidence>
<dbReference type="InterPro" id="IPR006189">
    <property type="entry name" value="CHASE_dom"/>
</dbReference>
<dbReference type="CDD" id="cd17546">
    <property type="entry name" value="REC_hyHK_CKI1_RcsC-like"/>
    <property type="match status" value="1"/>
</dbReference>
<dbReference type="Pfam" id="PF03924">
    <property type="entry name" value="CHASE"/>
    <property type="match status" value="1"/>
</dbReference>
<dbReference type="Pfam" id="PF00072">
    <property type="entry name" value="Response_reg"/>
    <property type="match status" value="1"/>
</dbReference>
<dbReference type="SUPFAM" id="SSF52172">
    <property type="entry name" value="CheY-like"/>
    <property type="match status" value="1"/>
</dbReference>
<dbReference type="Gene3D" id="1.10.287.130">
    <property type="match status" value="1"/>
</dbReference>
<comment type="subcellular location">
    <subcellularLocation>
        <location evidence="2">Cell membrane</location>
        <topology evidence="2">Multi-pass membrane protein</topology>
    </subcellularLocation>
</comment>
<dbReference type="PROSITE" id="PS50839">
    <property type="entry name" value="CHASE"/>
    <property type="match status" value="1"/>
</dbReference>
<dbReference type="SMART" id="SM00388">
    <property type="entry name" value="HisKA"/>
    <property type="match status" value="1"/>
</dbReference>
<dbReference type="InterPro" id="IPR042240">
    <property type="entry name" value="CHASE_sf"/>
</dbReference>
<evidence type="ECO:0000313" key="19">
    <source>
        <dbReference type="EMBL" id="QHJ13682.1"/>
    </source>
</evidence>
<dbReference type="Gene3D" id="3.30.450.350">
    <property type="entry name" value="CHASE domain"/>
    <property type="match status" value="1"/>
</dbReference>
<comment type="catalytic activity">
    <reaction evidence="1">
        <text>ATP + protein L-histidine = ADP + protein N-phospho-L-histidine.</text>
        <dbReference type="EC" id="2.7.13.3"/>
    </reaction>
</comment>
<dbReference type="PRINTS" id="PR00344">
    <property type="entry name" value="BCTRLSENSOR"/>
</dbReference>
<evidence type="ECO:0000256" key="2">
    <source>
        <dbReference type="ARBA" id="ARBA00004651"/>
    </source>
</evidence>
<keyword evidence="11 15" id="KW-1133">Transmembrane helix</keyword>
<keyword evidence="13 15" id="KW-0472">Membrane</keyword>
<dbReference type="Gene3D" id="3.30.565.10">
    <property type="entry name" value="Histidine kinase-like ATPase, C-terminal domain"/>
    <property type="match status" value="1"/>
</dbReference>
<dbReference type="CDD" id="cd16922">
    <property type="entry name" value="HATPase_EvgS-ArcB-TorS-like"/>
    <property type="match status" value="1"/>
</dbReference>
<keyword evidence="6 19" id="KW-0808">Transferase</keyword>
<evidence type="ECO:0000256" key="6">
    <source>
        <dbReference type="ARBA" id="ARBA00022679"/>
    </source>
</evidence>
<sequence length="911" mass="100900">MKRQVPAHLLSWRLYLLLALAYFLVAHGLTAVLKQTDVVSIWLPAGIALVGCYLWWWRFFPAAFGACLMYNLSIYSGPSISFDNITPLLENFIIALGAGAQGMAGGGILRFWLGSPLNLRSDKPAILFVLIVGIASNLISANVGIFTLSYFNPAFSDAFYWNNVLMWWMGDTLGVLLATPFILGLLDITVFRSGKQKNRLLILAINSLLFLALSVSSILFANYNYENALALAHRERQLIETRLHRAISESNHQLQVLANHVQSKPDLSREDFNRFSKHLMQQQPTLKALSWNPRIPANRKSEQQAQLSQIYQRPIMIKGEPIEPIDPIVFVKFITPERGNEAAIGFNVYSNSVRKSALAQSDVPFQLSATPIIKLVQSDSFQPAYLLFAPVYEDSLGEHIRGYATGVFLVSQILDAGLSKNALDIFDFEVSENGGHEIFASNTHSAHPSLIDKEHFISLPITLPGQTWRLDLAPKSQYLLHHQYSFSMFFSIFQVVIVAFSMTLILLMNNRQAVLSRKVEIRTRALALAKHDADKANKAKSQFLANMSHEIRTPLNAIIGFSQLAKRSNDLAEHQSYIHKISSSSDTLLAIINDILDISKIESEKLVLEEMEFDFHDILNRVSTMFEPGASIKNVDWALEDNLPPGLFFKGDPLRIEQIVINLCSNAIKFTQQGGIVLHAAIVEQNTNEIPPTARIQITVKDTGIGITPAQQGNLFSAFSQADTSTTRRFGGTGLGLAISNELTQLMQGSLTVESEEGVGSEFVLTLTLPTLVNLSTPREKALNKDVTALQGKRILVAEDNDINQVVITEILNSLGLKALVVGNGALAVQAASHHHFDLILMDCQMPVLDGYAATEQIRQQHDKSSLPIIALTADVMQESKQKAQQVGFNEHVSKPVNIEKLTAVLLSYLG</sequence>
<dbReference type="SUPFAM" id="SSF47384">
    <property type="entry name" value="Homodimeric domain of signal transducing histidine kinase"/>
    <property type="match status" value="1"/>
</dbReference>
<dbReference type="CDD" id="cd00082">
    <property type="entry name" value="HisKA"/>
    <property type="match status" value="1"/>
</dbReference>
<keyword evidence="20" id="KW-1185">Reference proteome</keyword>
<evidence type="ECO:0000259" key="18">
    <source>
        <dbReference type="PROSITE" id="PS50839"/>
    </source>
</evidence>
<protein>
    <recommendedName>
        <fullName evidence="3">histidine kinase</fullName>
        <ecNumber evidence="3">2.7.13.3</ecNumber>
    </recommendedName>
</protein>
<dbReference type="PANTHER" id="PTHR45339">
    <property type="entry name" value="HYBRID SIGNAL TRANSDUCTION HISTIDINE KINASE J"/>
    <property type="match status" value="1"/>
</dbReference>
<dbReference type="Pfam" id="PF02518">
    <property type="entry name" value="HATPase_c"/>
    <property type="match status" value="1"/>
</dbReference>
<keyword evidence="8" id="KW-0547">Nucleotide-binding</keyword>
<dbReference type="SUPFAM" id="SSF55874">
    <property type="entry name" value="ATPase domain of HSP90 chaperone/DNA topoisomerase II/histidine kinase"/>
    <property type="match status" value="1"/>
</dbReference>
<dbReference type="InterPro" id="IPR003594">
    <property type="entry name" value="HATPase_dom"/>
</dbReference>
<dbReference type="InterPro" id="IPR007895">
    <property type="entry name" value="MASE1"/>
</dbReference>
<dbReference type="FunFam" id="3.30.565.10:FF:000010">
    <property type="entry name" value="Sensor histidine kinase RcsC"/>
    <property type="match status" value="1"/>
</dbReference>
<evidence type="ECO:0000256" key="9">
    <source>
        <dbReference type="ARBA" id="ARBA00022777"/>
    </source>
</evidence>
<dbReference type="InterPro" id="IPR011006">
    <property type="entry name" value="CheY-like_superfamily"/>
</dbReference>
<dbReference type="InterPro" id="IPR036890">
    <property type="entry name" value="HATPase_C_sf"/>
</dbReference>
<feature type="transmembrane region" description="Helical" evidence="15">
    <location>
        <begin position="12"/>
        <end position="33"/>
    </location>
</feature>
<dbReference type="SMART" id="SM00448">
    <property type="entry name" value="REC"/>
    <property type="match status" value="1"/>
</dbReference>
<name>A0A857JQI8_9ALTE</name>
<dbReference type="InterPro" id="IPR004358">
    <property type="entry name" value="Sig_transdc_His_kin-like_C"/>
</dbReference>
<keyword evidence="9 19" id="KW-0418">Kinase</keyword>
<dbReference type="PROSITE" id="PS50109">
    <property type="entry name" value="HIS_KIN"/>
    <property type="match status" value="1"/>
</dbReference>
<dbReference type="InterPro" id="IPR003661">
    <property type="entry name" value="HisK_dim/P_dom"/>
</dbReference>
<accession>A0A857JQI8</accession>
<organism evidence="19 20">
    <name type="scientific">Paraglaciecola mesophila</name>
    <dbReference type="NCBI Taxonomy" id="197222"/>
    <lineage>
        <taxon>Bacteria</taxon>
        <taxon>Pseudomonadati</taxon>
        <taxon>Pseudomonadota</taxon>
        <taxon>Gammaproteobacteria</taxon>
        <taxon>Alteromonadales</taxon>
        <taxon>Alteromonadaceae</taxon>
        <taxon>Paraglaciecola</taxon>
    </lineage>
</organism>
<evidence type="ECO:0000256" key="15">
    <source>
        <dbReference type="SAM" id="Phobius"/>
    </source>
</evidence>
<evidence type="ECO:0000256" key="12">
    <source>
        <dbReference type="ARBA" id="ARBA00023012"/>
    </source>
</evidence>
<evidence type="ECO:0000256" key="10">
    <source>
        <dbReference type="ARBA" id="ARBA00022840"/>
    </source>
</evidence>
<dbReference type="InterPro" id="IPR001789">
    <property type="entry name" value="Sig_transdc_resp-reg_receiver"/>
</dbReference>
<dbReference type="FunFam" id="1.10.287.130:FF:000004">
    <property type="entry name" value="Ethylene receptor 1"/>
    <property type="match status" value="1"/>
</dbReference>
<dbReference type="Pfam" id="PF00512">
    <property type="entry name" value="HisKA"/>
    <property type="match status" value="1"/>
</dbReference>
<evidence type="ECO:0000256" key="7">
    <source>
        <dbReference type="ARBA" id="ARBA00022692"/>
    </source>
</evidence>
<feature type="domain" description="Response regulatory" evidence="17">
    <location>
        <begin position="794"/>
        <end position="910"/>
    </location>
</feature>
<dbReference type="KEGG" id="pmes:FX988_03953"/>
<keyword evidence="5 14" id="KW-0597">Phosphoprotein</keyword>
<evidence type="ECO:0000256" key="11">
    <source>
        <dbReference type="ARBA" id="ARBA00022989"/>
    </source>
</evidence>
<feature type="transmembrane region" description="Helical" evidence="15">
    <location>
        <begin position="39"/>
        <end position="56"/>
    </location>
</feature>
<evidence type="ECO:0000256" key="5">
    <source>
        <dbReference type="ARBA" id="ARBA00022553"/>
    </source>
</evidence>
<feature type="domain" description="CHASE" evidence="18">
    <location>
        <begin position="263"/>
        <end position="420"/>
    </location>
</feature>
<feature type="modified residue" description="4-aspartylphosphate" evidence="14">
    <location>
        <position position="843"/>
    </location>
</feature>
<feature type="transmembrane region" description="Helical" evidence="15">
    <location>
        <begin position="200"/>
        <end position="221"/>
    </location>
</feature>
<dbReference type="RefSeq" id="WP_160181761.1">
    <property type="nucleotide sequence ID" value="NZ_CP047656.1"/>
</dbReference>
<dbReference type="InterPro" id="IPR036097">
    <property type="entry name" value="HisK_dim/P_sf"/>
</dbReference>
<dbReference type="Proteomes" id="UP000464524">
    <property type="component" value="Chromosome"/>
</dbReference>
<dbReference type="GO" id="GO:0000155">
    <property type="term" value="F:phosphorelay sensor kinase activity"/>
    <property type="evidence" value="ECO:0007669"/>
    <property type="project" value="InterPro"/>
</dbReference>
<dbReference type="AlphaFoldDB" id="A0A857JQI8"/>
<evidence type="ECO:0000256" key="4">
    <source>
        <dbReference type="ARBA" id="ARBA00022475"/>
    </source>
</evidence>
<evidence type="ECO:0000259" key="16">
    <source>
        <dbReference type="PROSITE" id="PS50109"/>
    </source>
</evidence>
<feature type="domain" description="Histidine kinase" evidence="16">
    <location>
        <begin position="546"/>
        <end position="771"/>
    </location>
</feature>
<keyword evidence="12" id="KW-0902">Two-component regulatory system</keyword>
<dbReference type="Gene3D" id="3.40.50.2300">
    <property type="match status" value="1"/>
</dbReference>
<evidence type="ECO:0000313" key="20">
    <source>
        <dbReference type="Proteomes" id="UP000464524"/>
    </source>
</evidence>
<reference evidence="19 20" key="1">
    <citation type="submission" date="2019-12" db="EMBL/GenBank/DDBJ databases">
        <title>Genome sequencing and assembly of endphytes of Porphyra tenera.</title>
        <authorList>
            <person name="Park J.M."/>
            <person name="Shin R."/>
            <person name="Jo S.H."/>
        </authorList>
    </citation>
    <scope>NUCLEOTIDE SEQUENCE [LARGE SCALE GENOMIC DNA]</scope>
    <source>
        <strain evidence="19 20">GPM4</strain>
    </source>
</reference>
<dbReference type="GO" id="GO:0005524">
    <property type="term" value="F:ATP binding"/>
    <property type="evidence" value="ECO:0007669"/>
    <property type="project" value="UniProtKB-KW"/>
</dbReference>
<evidence type="ECO:0000256" key="1">
    <source>
        <dbReference type="ARBA" id="ARBA00000085"/>
    </source>
</evidence>
<evidence type="ECO:0000256" key="8">
    <source>
        <dbReference type="ARBA" id="ARBA00022741"/>
    </source>
</evidence>
<feature type="transmembrane region" description="Helical" evidence="15">
    <location>
        <begin position="484"/>
        <end position="508"/>
    </location>
</feature>
<feature type="transmembrane region" description="Helical" evidence="15">
    <location>
        <begin position="165"/>
        <end position="188"/>
    </location>
</feature>
<keyword evidence="7 15" id="KW-0812">Transmembrane</keyword>
<evidence type="ECO:0000256" key="14">
    <source>
        <dbReference type="PROSITE-ProRule" id="PRU00169"/>
    </source>
</evidence>
<dbReference type="PROSITE" id="PS50110">
    <property type="entry name" value="RESPONSE_REGULATORY"/>
    <property type="match status" value="1"/>
</dbReference>
<keyword evidence="4" id="KW-1003">Cell membrane</keyword>
<dbReference type="Pfam" id="PF05231">
    <property type="entry name" value="MASE1"/>
    <property type="match status" value="1"/>
</dbReference>
<dbReference type="SMART" id="SM01079">
    <property type="entry name" value="CHASE"/>
    <property type="match status" value="1"/>
</dbReference>
<keyword evidence="10" id="KW-0067">ATP-binding</keyword>
<dbReference type="GO" id="GO:0005886">
    <property type="term" value="C:plasma membrane"/>
    <property type="evidence" value="ECO:0007669"/>
    <property type="project" value="UniProtKB-SubCell"/>
</dbReference>
<dbReference type="OrthoDB" id="9810730at2"/>
<evidence type="ECO:0000259" key="17">
    <source>
        <dbReference type="PROSITE" id="PS50110"/>
    </source>
</evidence>
<dbReference type="PANTHER" id="PTHR45339:SF1">
    <property type="entry name" value="HYBRID SIGNAL TRANSDUCTION HISTIDINE KINASE J"/>
    <property type="match status" value="1"/>
</dbReference>
<feature type="transmembrane region" description="Helical" evidence="15">
    <location>
        <begin position="125"/>
        <end position="145"/>
    </location>
</feature>
<evidence type="ECO:0000256" key="3">
    <source>
        <dbReference type="ARBA" id="ARBA00012438"/>
    </source>
</evidence>
<gene>
    <name evidence="19" type="ORF">FX988_03953</name>
</gene>
<dbReference type="EMBL" id="CP047656">
    <property type="protein sequence ID" value="QHJ13682.1"/>
    <property type="molecule type" value="Genomic_DNA"/>
</dbReference>
<dbReference type="EC" id="2.7.13.3" evidence="3"/>